<keyword evidence="14" id="KW-1185">Reference proteome</keyword>
<evidence type="ECO:0000256" key="3">
    <source>
        <dbReference type="ARBA" id="ARBA00022490"/>
    </source>
</evidence>
<dbReference type="Pfam" id="PF00667">
    <property type="entry name" value="FAD_binding_1"/>
    <property type="match status" value="1"/>
</dbReference>
<dbReference type="EMBL" id="ML170303">
    <property type="protein sequence ID" value="TDL14869.1"/>
    <property type="molecule type" value="Genomic_DNA"/>
</dbReference>
<feature type="binding site" evidence="9">
    <location>
        <position position="133"/>
    </location>
    <ligand>
        <name>FMN</name>
        <dbReference type="ChEBI" id="CHEBI:58210"/>
    </ligand>
</feature>
<dbReference type="Pfam" id="PF00175">
    <property type="entry name" value="NAD_binding_1"/>
    <property type="match status" value="1"/>
</dbReference>
<dbReference type="PANTHER" id="PTHR19384:SF10">
    <property type="entry name" value="NADPH-DEPENDENT DIFLAVIN OXIDOREDUCTASE 1"/>
    <property type="match status" value="1"/>
</dbReference>
<comment type="subunit">
    <text evidence="9">Interacts with DRE2; as part of the cytosolic iron-sulfur (Fe-S) protein assembly (CIA) machinery.</text>
</comment>
<comment type="similarity">
    <text evidence="9">In the N-terminal section; belongs to the flavodoxin family.</text>
</comment>
<dbReference type="PRINTS" id="PR00371">
    <property type="entry name" value="FPNCR"/>
</dbReference>
<dbReference type="SUPFAM" id="SSF52218">
    <property type="entry name" value="Flavoproteins"/>
    <property type="match status" value="1"/>
</dbReference>
<evidence type="ECO:0000259" key="11">
    <source>
        <dbReference type="PROSITE" id="PS50902"/>
    </source>
</evidence>
<dbReference type="PRINTS" id="PR00369">
    <property type="entry name" value="FLAVODOXIN"/>
</dbReference>
<evidence type="ECO:0000256" key="6">
    <source>
        <dbReference type="ARBA" id="ARBA00022827"/>
    </source>
</evidence>
<feature type="binding site" evidence="9">
    <location>
        <begin position="371"/>
        <end position="374"/>
    </location>
    <ligand>
        <name>FAD</name>
        <dbReference type="ChEBI" id="CHEBI:57692"/>
    </ligand>
</feature>
<dbReference type="InterPro" id="IPR023173">
    <property type="entry name" value="NADPH_Cyt_P450_Rdtase_alpha"/>
</dbReference>
<evidence type="ECO:0000259" key="12">
    <source>
        <dbReference type="PROSITE" id="PS51384"/>
    </source>
</evidence>
<dbReference type="GO" id="GO:0050661">
    <property type="term" value="F:NADP binding"/>
    <property type="evidence" value="ECO:0007669"/>
    <property type="project" value="UniProtKB-UniRule"/>
</dbReference>
<evidence type="ECO:0000256" key="8">
    <source>
        <dbReference type="ARBA" id="ARBA00023002"/>
    </source>
</evidence>
<keyword evidence="3 9" id="KW-0963">Cytoplasm</keyword>
<feature type="binding site" evidence="9">
    <location>
        <position position="446"/>
    </location>
    <ligand>
        <name>NADP(+)</name>
        <dbReference type="ChEBI" id="CHEBI:58349"/>
    </ligand>
</feature>
<evidence type="ECO:0000256" key="5">
    <source>
        <dbReference type="ARBA" id="ARBA00022643"/>
    </source>
</evidence>
<dbReference type="OrthoDB" id="1856718at2759"/>
<dbReference type="InterPro" id="IPR017938">
    <property type="entry name" value="Riboflavin_synthase-like_b-brl"/>
</dbReference>
<comment type="similarity">
    <text evidence="9">In the C-terminal section; belongs to the flavoprotein pyridine nucleotide cytochrome reductase family.</text>
</comment>
<dbReference type="VEuPathDB" id="FungiDB:BD410DRAFT_756949"/>
<dbReference type="InterPro" id="IPR003097">
    <property type="entry name" value="CysJ-like_FAD-binding"/>
</dbReference>
<dbReference type="Pfam" id="PF00258">
    <property type="entry name" value="Flavodoxin_1"/>
    <property type="match status" value="1"/>
</dbReference>
<feature type="binding site" evidence="9">
    <location>
        <begin position="60"/>
        <end position="63"/>
    </location>
    <ligand>
        <name>FMN</name>
        <dbReference type="ChEBI" id="CHEBI:58210"/>
    </ligand>
</feature>
<gene>
    <name evidence="9" type="primary">TAH18</name>
    <name evidence="13" type="ORF">BD410DRAFT_756949</name>
</gene>
<dbReference type="PROSITE" id="PS50902">
    <property type="entry name" value="FLAVODOXIN_LIKE"/>
    <property type="match status" value="1"/>
</dbReference>
<dbReference type="SUPFAM" id="SSF52343">
    <property type="entry name" value="Ferredoxin reductase-like, C-terminal NADP-linked domain"/>
    <property type="match status" value="1"/>
</dbReference>
<dbReference type="InterPro" id="IPR017927">
    <property type="entry name" value="FAD-bd_FR_type"/>
</dbReference>
<dbReference type="GO" id="GO:0016226">
    <property type="term" value="P:iron-sulfur cluster assembly"/>
    <property type="evidence" value="ECO:0007669"/>
    <property type="project" value="UniProtKB-UniRule"/>
</dbReference>
<feature type="binding site" evidence="9">
    <location>
        <begin position="501"/>
        <end position="502"/>
    </location>
    <ligand>
        <name>NADP(+)</name>
        <dbReference type="ChEBI" id="CHEBI:58349"/>
    </ligand>
</feature>
<protein>
    <recommendedName>
        <fullName evidence="9">NADPH-dependent diflavin oxidoreductase 1</fullName>
        <ecNumber evidence="9">1.18.1.-</ecNumber>
    </recommendedName>
    <alternativeName>
        <fullName evidence="9">NADPH-dependent FMN and FAD-containing oxidoreductase</fullName>
    </alternativeName>
</protein>
<keyword evidence="6 9" id="KW-0274">FAD</keyword>
<dbReference type="FunFam" id="3.40.50.80:FF:000032">
    <property type="entry name" value="NADPH-dependent diflavin oxidoreductase 1"/>
    <property type="match status" value="1"/>
</dbReference>
<organism evidence="13 14">
    <name type="scientific">Rickenella mellea</name>
    <dbReference type="NCBI Taxonomy" id="50990"/>
    <lineage>
        <taxon>Eukaryota</taxon>
        <taxon>Fungi</taxon>
        <taxon>Dikarya</taxon>
        <taxon>Basidiomycota</taxon>
        <taxon>Agaricomycotina</taxon>
        <taxon>Agaricomycetes</taxon>
        <taxon>Hymenochaetales</taxon>
        <taxon>Rickenellaceae</taxon>
        <taxon>Rickenella</taxon>
    </lineage>
</organism>
<keyword evidence="7 9" id="KW-0521">NADP</keyword>
<comment type="subcellular location">
    <subcellularLocation>
        <location evidence="9">Cytoplasm</location>
    </subcellularLocation>
    <subcellularLocation>
        <location evidence="9">Mitochondrion</location>
    </subcellularLocation>
    <text evidence="9">Relocalizes to mitochondria after H(2)O(2) exposure.</text>
</comment>
<evidence type="ECO:0000256" key="4">
    <source>
        <dbReference type="ARBA" id="ARBA00022630"/>
    </source>
</evidence>
<feature type="domain" description="FAD-binding FR-type" evidence="12">
    <location>
        <begin position="196"/>
        <end position="435"/>
    </location>
</feature>
<comment type="caution">
    <text evidence="9">Lacks conserved residue(s) required for the propagation of feature annotation.</text>
</comment>
<dbReference type="InterPro" id="IPR008254">
    <property type="entry name" value="Flavodoxin/NO_synth"/>
</dbReference>
<keyword evidence="8 9" id="KW-0560">Oxidoreductase</keyword>
<accession>A0A4Y7PJZ9</accession>
<dbReference type="InterPro" id="IPR001433">
    <property type="entry name" value="OxRdtase_FAD/NAD-bd"/>
</dbReference>
<dbReference type="Gene3D" id="3.40.50.80">
    <property type="entry name" value="Nucleotide-binding domain of ferredoxin-NADP reductase (FNR) module"/>
    <property type="match status" value="1"/>
</dbReference>
<dbReference type="GO" id="GO:0010181">
    <property type="term" value="F:FMN binding"/>
    <property type="evidence" value="ECO:0007669"/>
    <property type="project" value="UniProtKB-UniRule"/>
</dbReference>
<feature type="compositionally biased region" description="Basic and acidic residues" evidence="10">
    <location>
        <begin position="182"/>
        <end position="193"/>
    </location>
</feature>
<dbReference type="InterPro" id="IPR028879">
    <property type="entry name" value="NDOR1"/>
</dbReference>
<dbReference type="GO" id="GO:0005739">
    <property type="term" value="C:mitochondrion"/>
    <property type="evidence" value="ECO:0007669"/>
    <property type="project" value="UniProtKB-SubCell"/>
</dbReference>
<dbReference type="EC" id="1.18.1.-" evidence="9"/>
<comment type="cofactor">
    <cofactor evidence="2 9">
        <name>FAD</name>
        <dbReference type="ChEBI" id="CHEBI:57692"/>
    </cofactor>
</comment>
<dbReference type="PROSITE" id="PS51384">
    <property type="entry name" value="FAD_FR"/>
    <property type="match status" value="1"/>
</dbReference>
<evidence type="ECO:0000256" key="10">
    <source>
        <dbReference type="SAM" id="MobiDB-lite"/>
    </source>
</evidence>
<dbReference type="GO" id="GO:0016651">
    <property type="term" value="F:oxidoreductase activity, acting on NAD(P)H"/>
    <property type="evidence" value="ECO:0007669"/>
    <property type="project" value="UniProtKB-UniRule"/>
</dbReference>
<dbReference type="PANTHER" id="PTHR19384">
    <property type="entry name" value="NITRIC OXIDE SYNTHASE-RELATED"/>
    <property type="match status" value="1"/>
</dbReference>
<dbReference type="HAMAP" id="MF_03178">
    <property type="entry name" value="NDOR1"/>
    <property type="match status" value="1"/>
</dbReference>
<keyword evidence="4 9" id="KW-0285">Flavoprotein</keyword>
<feature type="binding site" evidence="9">
    <location>
        <begin position="405"/>
        <end position="408"/>
    </location>
    <ligand>
        <name>FAD</name>
        <dbReference type="ChEBI" id="CHEBI:57692"/>
    </ligand>
</feature>
<comment type="cofactor">
    <cofactor evidence="1 9">
        <name>FMN</name>
        <dbReference type="ChEBI" id="CHEBI:58210"/>
    </cofactor>
</comment>
<feature type="binding site" evidence="9">
    <location>
        <begin position="13"/>
        <end position="18"/>
    </location>
    <ligand>
        <name>FMN</name>
        <dbReference type="ChEBI" id="CHEBI:58210"/>
    </ligand>
</feature>
<dbReference type="InterPro" id="IPR001709">
    <property type="entry name" value="Flavoprot_Pyr_Nucl_cyt_Rdtase"/>
</dbReference>
<comment type="similarity">
    <text evidence="9">Belongs to the NADPH-dependent diflavin oxidoreductase NDOR1 family.</text>
</comment>
<feature type="domain" description="Flavodoxin-like" evidence="11">
    <location>
        <begin position="7"/>
        <end position="151"/>
    </location>
</feature>
<evidence type="ECO:0000313" key="14">
    <source>
        <dbReference type="Proteomes" id="UP000294933"/>
    </source>
</evidence>
<evidence type="ECO:0000256" key="9">
    <source>
        <dbReference type="HAMAP-Rule" id="MF_03178"/>
    </source>
</evidence>
<dbReference type="Gene3D" id="1.20.990.10">
    <property type="entry name" value="NADPH-cytochrome p450 Reductase, Chain A, domain 3"/>
    <property type="match status" value="1"/>
</dbReference>
<dbReference type="Proteomes" id="UP000294933">
    <property type="component" value="Unassembled WGS sequence"/>
</dbReference>
<keyword evidence="5 9" id="KW-0288">FMN</keyword>
<dbReference type="InterPro" id="IPR001094">
    <property type="entry name" value="Flavdoxin-like"/>
</dbReference>
<dbReference type="GO" id="GO:0005829">
    <property type="term" value="C:cytosol"/>
    <property type="evidence" value="ECO:0007669"/>
    <property type="project" value="TreeGrafter"/>
</dbReference>
<comment type="catalytic activity">
    <reaction evidence="9">
        <text>2 oxidized [2Fe-2S]-[protein] + NADPH = 2 reduced [2Fe-2S]-[protein] + NADP(+) + H(+)</text>
        <dbReference type="Rhea" id="RHEA:67716"/>
        <dbReference type="Rhea" id="RHEA-COMP:17327"/>
        <dbReference type="Rhea" id="RHEA-COMP:17328"/>
        <dbReference type="ChEBI" id="CHEBI:15378"/>
        <dbReference type="ChEBI" id="CHEBI:33737"/>
        <dbReference type="ChEBI" id="CHEBI:33738"/>
        <dbReference type="ChEBI" id="CHEBI:57783"/>
        <dbReference type="ChEBI" id="CHEBI:58349"/>
    </reaction>
</comment>
<dbReference type="GO" id="GO:0160246">
    <property type="term" value="F:NADPH-iron-sulfur [2Fe-2S] protein oxidoreductase activity"/>
    <property type="evidence" value="ECO:0007669"/>
    <property type="project" value="InterPro"/>
</dbReference>
<dbReference type="Gene3D" id="2.40.30.10">
    <property type="entry name" value="Translation factors"/>
    <property type="match status" value="1"/>
</dbReference>
<evidence type="ECO:0000256" key="2">
    <source>
        <dbReference type="ARBA" id="ARBA00001974"/>
    </source>
</evidence>
<sequence length="586" mass="66277">MSADVSLLILYATETGNALDAAEQMARETQRLGYIVRIASTDTYPSADLVHEHLVIFMVSTTGSGVEPRSMSALWSLLIRADLPTDLFDGVSFAVFGLGDSAYEKFCWAAKKLVRRLSSLGAHEICPHGEGDEQHPLGIEGELDPWMRRVLSIIKEQQPSTISTLWDAASLPPPRISIQSETSKHKEDPDPLENKSDHYLARIRCNERITAQDWFQDVRHIDFQFDQDIQYAPGDVAVIQPLASPQDVESFLTIMGWGNIADETFTILPAPHGLPISPTVPRKTCLRTLFTRHLDLNAVPRRSFFQFLRHFPLDELELEKLNEFCSDEGADDLYAYCFKVRRTIREVTEEFRSLKIPREYIFDIFPPLRPRQFSIASSVKVHPKHIHLCVAIVQYRTKLKVPRRGVCTTYLSSLEPGHTLHICIQKGPLSLPEDPSTPVICVGPGTGVAPMRSLINERIHLGSTKNTLYFGCRSTEKDQHYAHEWKSHVDAGHLTYRVAFSRDGAEGTARIYVQDLITMDRERIWELIDKRNAWVYIAGSSNKMPLAVKGAIENAAQVVGGQSEEQAKEYLRILQREGRLVEECWS</sequence>
<dbReference type="STRING" id="50990.A0A4Y7PJZ9"/>
<name>A0A4Y7PJZ9_9AGAM</name>
<dbReference type="InterPro" id="IPR039261">
    <property type="entry name" value="FNR_nucleotide-bd"/>
</dbReference>
<feature type="binding site" evidence="9">
    <location>
        <position position="341"/>
    </location>
    <ligand>
        <name>FAD</name>
        <dbReference type="ChEBI" id="CHEBI:57692"/>
    </ligand>
</feature>
<keyword evidence="9" id="KW-0496">Mitochondrion</keyword>
<feature type="region of interest" description="Disordered" evidence="10">
    <location>
        <begin position="173"/>
        <end position="193"/>
    </location>
</feature>
<comment type="function">
    <text evidence="9">NADPH-dependent reductase which is a central component of the cytosolic iron-sulfur (Fe-S) protein assembly (CIA) machinery. Transfers electrons from NADPH via its FAD and FMN prosthetic groups to the [2Fe-2S] cluster of DRE2, another key component of the CIA machinery. In turn, this reduced cluster provides electrons for assembly of cytosolic iron-sulfur cluster proteins. Positively controls H(2)O(2)-induced cell death.</text>
</comment>
<feature type="binding site" evidence="9">
    <location>
        <begin position="510"/>
        <end position="514"/>
    </location>
    <ligand>
        <name>NADP(+)</name>
        <dbReference type="ChEBI" id="CHEBI:58349"/>
    </ligand>
</feature>
<dbReference type="InterPro" id="IPR029039">
    <property type="entry name" value="Flavoprotein-like_sf"/>
</dbReference>
<dbReference type="Gene3D" id="3.40.50.360">
    <property type="match status" value="1"/>
</dbReference>
<reference evidence="13 14" key="1">
    <citation type="submission" date="2018-06" db="EMBL/GenBank/DDBJ databases">
        <title>A transcriptomic atlas of mushroom development highlights an independent origin of complex multicellularity.</title>
        <authorList>
            <consortium name="DOE Joint Genome Institute"/>
            <person name="Krizsan K."/>
            <person name="Almasi E."/>
            <person name="Merenyi Z."/>
            <person name="Sahu N."/>
            <person name="Viragh M."/>
            <person name="Koszo T."/>
            <person name="Mondo S."/>
            <person name="Kiss B."/>
            <person name="Balint B."/>
            <person name="Kues U."/>
            <person name="Barry K."/>
            <person name="Hegedus J.C."/>
            <person name="Henrissat B."/>
            <person name="Johnson J."/>
            <person name="Lipzen A."/>
            <person name="Ohm R."/>
            <person name="Nagy I."/>
            <person name="Pangilinan J."/>
            <person name="Yan J."/>
            <person name="Xiong Y."/>
            <person name="Grigoriev I.V."/>
            <person name="Hibbett D.S."/>
            <person name="Nagy L.G."/>
        </authorList>
    </citation>
    <scope>NUCLEOTIDE SEQUENCE [LARGE SCALE GENOMIC DNA]</scope>
    <source>
        <strain evidence="13 14">SZMC22713</strain>
    </source>
</reference>
<proteinExistence type="inferred from homology"/>
<feature type="binding site" evidence="9">
    <location>
        <position position="585"/>
    </location>
    <ligand>
        <name>FAD</name>
        <dbReference type="ChEBI" id="CHEBI:57692"/>
    </ligand>
</feature>
<dbReference type="AlphaFoldDB" id="A0A4Y7PJZ9"/>
<dbReference type="SUPFAM" id="SSF63380">
    <property type="entry name" value="Riboflavin synthase domain-like"/>
    <property type="match status" value="1"/>
</dbReference>
<dbReference type="GO" id="GO:0050660">
    <property type="term" value="F:flavin adenine dinucleotide binding"/>
    <property type="evidence" value="ECO:0007669"/>
    <property type="project" value="UniProtKB-UniRule"/>
</dbReference>
<evidence type="ECO:0000313" key="13">
    <source>
        <dbReference type="EMBL" id="TDL14869.1"/>
    </source>
</evidence>
<evidence type="ECO:0000256" key="1">
    <source>
        <dbReference type="ARBA" id="ARBA00001917"/>
    </source>
</evidence>
<evidence type="ECO:0000256" key="7">
    <source>
        <dbReference type="ARBA" id="ARBA00022857"/>
    </source>
</evidence>